<organism evidence="4 5">
    <name type="scientific">Rhizodiscina lignyota</name>
    <dbReference type="NCBI Taxonomy" id="1504668"/>
    <lineage>
        <taxon>Eukaryota</taxon>
        <taxon>Fungi</taxon>
        <taxon>Dikarya</taxon>
        <taxon>Ascomycota</taxon>
        <taxon>Pezizomycotina</taxon>
        <taxon>Dothideomycetes</taxon>
        <taxon>Pleosporomycetidae</taxon>
        <taxon>Aulographales</taxon>
        <taxon>Rhizodiscinaceae</taxon>
        <taxon>Rhizodiscina</taxon>
    </lineage>
</organism>
<comment type="caution">
    <text evidence="4">The sequence shown here is derived from an EMBL/GenBank/DDBJ whole genome shotgun (WGS) entry which is preliminary data.</text>
</comment>
<dbReference type="SUPFAM" id="SSF57850">
    <property type="entry name" value="RING/U-box"/>
    <property type="match status" value="1"/>
</dbReference>
<name>A0A9P4MDK3_9PEZI</name>
<evidence type="ECO:0000313" key="5">
    <source>
        <dbReference type="Proteomes" id="UP000799772"/>
    </source>
</evidence>
<evidence type="ECO:0000313" key="4">
    <source>
        <dbReference type="EMBL" id="KAF2101739.1"/>
    </source>
</evidence>
<dbReference type="InterPro" id="IPR051826">
    <property type="entry name" value="E3_ubiquitin-ligase_domain"/>
</dbReference>
<dbReference type="InterPro" id="IPR001841">
    <property type="entry name" value="Znf_RING"/>
</dbReference>
<dbReference type="Gene3D" id="3.30.40.10">
    <property type="entry name" value="Zinc/RING finger domain, C3HC4 (zinc finger)"/>
    <property type="match status" value="1"/>
</dbReference>
<evidence type="ECO:0000256" key="1">
    <source>
        <dbReference type="PROSITE-ProRule" id="PRU00175"/>
    </source>
</evidence>
<dbReference type="Proteomes" id="UP000799772">
    <property type="component" value="Unassembled WGS sequence"/>
</dbReference>
<reference evidence="4" key="1">
    <citation type="journal article" date="2020" name="Stud. Mycol.">
        <title>101 Dothideomycetes genomes: a test case for predicting lifestyles and emergence of pathogens.</title>
        <authorList>
            <person name="Haridas S."/>
            <person name="Albert R."/>
            <person name="Binder M."/>
            <person name="Bloem J."/>
            <person name="Labutti K."/>
            <person name="Salamov A."/>
            <person name="Andreopoulos B."/>
            <person name="Baker S."/>
            <person name="Barry K."/>
            <person name="Bills G."/>
            <person name="Bluhm B."/>
            <person name="Cannon C."/>
            <person name="Castanera R."/>
            <person name="Culley D."/>
            <person name="Daum C."/>
            <person name="Ezra D."/>
            <person name="Gonzalez J."/>
            <person name="Henrissat B."/>
            <person name="Kuo A."/>
            <person name="Liang C."/>
            <person name="Lipzen A."/>
            <person name="Lutzoni F."/>
            <person name="Magnuson J."/>
            <person name="Mondo S."/>
            <person name="Nolan M."/>
            <person name="Ohm R."/>
            <person name="Pangilinan J."/>
            <person name="Park H.-J."/>
            <person name="Ramirez L."/>
            <person name="Alfaro M."/>
            <person name="Sun H."/>
            <person name="Tritt A."/>
            <person name="Yoshinaga Y."/>
            <person name="Zwiers L.-H."/>
            <person name="Turgeon B."/>
            <person name="Goodwin S."/>
            <person name="Spatafora J."/>
            <person name="Crous P."/>
            <person name="Grigoriev I."/>
        </authorList>
    </citation>
    <scope>NUCLEOTIDE SEQUENCE</scope>
    <source>
        <strain evidence="4">CBS 133067</strain>
    </source>
</reference>
<dbReference type="InterPro" id="IPR013083">
    <property type="entry name" value="Znf_RING/FYVE/PHD"/>
</dbReference>
<dbReference type="AlphaFoldDB" id="A0A9P4MDK3"/>
<proteinExistence type="predicted"/>
<dbReference type="GO" id="GO:0061630">
    <property type="term" value="F:ubiquitin protein ligase activity"/>
    <property type="evidence" value="ECO:0007669"/>
    <property type="project" value="TreeGrafter"/>
</dbReference>
<dbReference type="GO" id="GO:0008270">
    <property type="term" value="F:zinc ion binding"/>
    <property type="evidence" value="ECO:0007669"/>
    <property type="project" value="UniProtKB-KW"/>
</dbReference>
<dbReference type="Pfam" id="PF13639">
    <property type="entry name" value="zf-RING_2"/>
    <property type="match status" value="1"/>
</dbReference>
<keyword evidence="1" id="KW-0479">Metal-binding</keyword>
<dbReference type="GO" id="GO:0006511">
    <property type="term" value="P:ubiquitin-dependent protein catabolic process"/>
    <property type="evidence" value="ECO:0007669"/>
    <property type="project" value="TreeGrafter"/>
</dbReference>
<evidence type="ECO:0000259" key="3">
    <source>
        <dbReference type="PROSITE" id="PS50089"/>
    </source>
</evidence>
<keyword evidence="1" id="KW-0863">Zinc-finger</keyword>
<gene>
    <name evidence="4" type="ORF">NA57DRAFT_73176</name>
</gene>
<dbReference type="SMART" id="SM00184">
    <property type="entry name" value="RING"/>
    <property type="match status" value="1"/>
</dbReference>
<sequence>MPKTATRATISTDAATATSQLHRGLRNRPALTQEIAQFPTKVLGRFSSVLPLEKWEGNVCGICLEPYEENDMVKQIPCGHFYHRECLARMLVKMRSDVTCPVCRRAIFTEDKLHLLDVDRRAKSIRYPFDTDNLPPGIMTPLETVKALERAARHVPREYAKWPTWAVFRHQILLNRASEILVWAHAVKKSKATSFPLSLRDFYIGQDVTELYNFLTHFIMDVEEDQHIQIPQKCVLPFEHFIRRGGNHYRNLQQTRIPCPDLPPLPPLHFFALLGRPTSPVPTVYRLLFSPGAALAAAPSPSRQATPTAPTSIALATRPPARVAPENAYPRRTDGLLEVYVEQPLCSFTQLEFLVSRDLVSHYAIASPRTRKLLAYTQDKISRSCRKAWDASHKCRNNEEICKWEQRVGRHVRREYRRLRKFFYYAQSVDNVFPPAHFPTWSRLILTASLQQVPLEVLQTLYHEGHLCDDMI</sequence>
<feature type="domain" description="RING-type" evidence="3">
    <location>
        <begin position="60"/>
        <end position="104"/>
    </location>
</feature>
<dbReference type="OrthoDB" id="1630758at2759"/>
<dbReference type="EMBL" id="ML978123">
    <property type="protein sequence ID" value="KAF2101739.1"/>
    <property type="molecule type" value="Genomic_DNA"/>
</dbReference>
<protein>
    <recommendedName>
        <fullName evidence="3">RING-type domain-containing protein</fullName>
    </recommendedName>
</protein>
<evidence type="ECO:0000256" key="2">
    <source>
        <dbReference type="SAM" id="MobiDB-lite"/>
    </source>
</evidence>
<dbReference type="PANTHER" id="PTHR22765:SF434">
    <property type="entry name" value="GB|AAD18119.1-RELATED"/>
    <property type="match status" value="1"/>
</dbReference>
<accession>A0A9P4MDK3</accession>
<keyword evidence="5" id="KW-1185">Reference proteome</keyword>
<feature type="region of interest" description="Disordered" evidence="2">
    <location>
        <begin position="297"/>
        <end position="317"/>
    </location>
</feature>
<dbReference type="PANTHER" id="PTHR22765">
    <property type="entry name" value="RING FINGER AND PROTEASE ASSOCIATED DOMAIN-CONTAINING"/>
    <property type="match status" value="1"/>
</dbReference>
<keyword evidence="1" id="KW-0862">Zinc</keyword>
<dbReference type="PROSITE" id="PS50089">
    <property type="entry name" value="ZF_RING_2"/>
    <property type="match status" value="1"/>
</dbReference>